<evidence type="ECO:0000313" key="6">
    <source>
        <dbReference type="EMBL" id="MBB4286447.1"/>
    </source>
</evidence>
<dbReference type="PANTHER" id="PTHR30244">
    <property type="entry name" value="TRANSAMINASE"/>
    <property type="match status" value="1"/>
</dbReference>
<dbReference type="RefSeq" id="WP_184435321.1">
    <property type="nucleotide sequence ID" value="NZ_JACIGI010000016.1"/>
</dbReference>
<keyword evidence="7" id="KW-1185">Reference proteome</keyword>
<organism evidence="6 7">
    <name type="scientific">Roseospira goensis</name>
    <dbReference type="NCBI Taxonomy" id="391922"/>
    <lineage>
        <taxon>Bacteria</taxon>
        <taxon>Pseudomonadati</taxon>
        <taxon>Pseudomonadota</taxon>
        <taxon>Alphaproteobacteria</taxon>
        <taxon>Rhodospirillales</taxon>
        <taxon>Rhodospirillaceae</taxon>
        <taxon>Roseospira</taxon>
    </lineage>
</organism>
<evidence type="ECO:0000256" key="1">
    <source>
        <dbReference type="ARBA" id="ARBA00022898"/>
    </source>
</evidence>
<accession>A0A7W6S0H2</accession>
<evidence type="ECO:0000256" key="4">
    <source>
        <dbReference type="PIRSR" id="PIRSR000390-2"/>
    </source>
</evidence>
<evidence type="ECO:0000313" key="7">
    <source>
        <dbReference type="Proteomes" id="UP000555728"/>
    </source>
</evidence>
<feature type="active site" description="Proton acceptor" evidence="3">
    <location>
        <position position="190"/>
    </location>
</feature>
<evidence type="ECO:0000256" key="2">
    <source>
        <dbReference type="ARBA" id="ARBA00037999"/>
    </source>
</evidence>
<comment type="similarity">
    <text evidence="2 5">Belongs to the DegT/DnrJ/EryC1 family.</text>
</comment>
<protein>
    <submittedName>
        <fullName evidence="6">dTDP-4-amino-4,6-dideoxygalactose transaminase</fullName>
    </submittedName>
</protein>
<dbReference type="Gene3D" id="3.40.640.10">
    <property type="entry name" value="Type I PLP-dependent aspartate aminotransferase-like (Major domain)"/>
    <property type="match status" value="1"/>
</dbReference>
<dbReference type="InterPro" id="IPR015421">
    <property type="entry name" value="PyrdxlP-dep_Trfase_major"/>
</dbReference>
<dbReference type="Proteomes" id="UP000555728">
    <property type="component" value="Unassembled WGS sequence"/>
</dbReference>
<keyword evidence="1 4" id="KW-0663">Pyridoxal phosphate</keyword>
<reference evidence="6 7" key="1">
    <citation type="submission" date="2020-08" db="EMBL/GenBank/DDBJ databases">
        <title>Genome sequencing of Purple Non-Sulfur Bacteria from various extreme environments.</title>
        <authorList>
            <person name="Mayer M."/>
        </authorList>
    </citation>
    <scope>NUCLEOTIDE SEQUENCE [LARGE SCALE GENOMIC DNA]</scope>
    <source>
        <strain evidence="6 7">JA135</strain>
    </source>
</reference>
<dbReference type="GO" id="GO:0008483">
    <property type="term" value="F:transaminase activity"/>
    <property type="evidence" value="ECO:0007669"/>
    <property type="project" value="TreeGrafter"/>
</dbReference>
<dbReference type="PIRSF" id="PIRSF000390">
    <property type="entry name" value="PLP_StrS"/>
    <property type="match status" value="1"/>
</dbReference>
<dbReference type="EMBL" id="JACIGI010000016">
    <property type="protein sequence ID" value="MBB4286447.1"/>
    <property type="molecule type" value="Genomic_DNA"/>
</dbReference>
<dbReference type="SUPFAM" id="SSF53383">
    <property type="entry name" value="PLP-dependent transferases"/>
    <property type="match status" value="1"/>
</dbReference>
<gene>
    <name evidence="6" type="ORF">GGD88_002177</name>
</gene>
<feature type="modified residue" description="N6-(pyridoxal phosphate)lysine" evidence="4">
    <location>
        <position position="190"/>
    </location>
</feature>
<dbReference type="InterPro" id="IPR015424">
    <property type="entry name" value="PyrdxlP-dep_Trfase"/>
</dbReference>
<proteinExistence type="inferred from homology"/>
<sequence length="372" mass="39306">MDQTTTRDTVPVMRPLLPPLPAIAPYLTEIDRTRWYSNHGPLVQQLERRMAAALDAPPGGVVSVGNGTAGLAAALIALDLPKGSLIAVPSWTFCATAHAVALAGHVPYLVDVDPDTWTLTPARVSAVLNDGHARITAVMPVSPFGAPLDVDGWRAFRAETGLAVIVDAAAGFDTWTACDIPAVVSLHATKALGAGEGGLVVATDTALLDRIRPIVNFGFSGLAVAQAHAFNGKLSEYGAAVALAALDAWPDTRASWRDAAALYAPLLARNDLVTQAGFGQRWVGSVLVVRLPDHDARAVEAGLGTHGILTRRWWPLALHEHPAFAACPWDSTEHGGRLARQCLGLPFFRDIAPHQARTVMDALDRVLAAVTA</sequence>
<dbReference type="GO" id="GO:0000271">
    <property type="term" value="P:polysaccharide biosynthetic process"/>
    <property type="evidence" value="ECO:0007669"/>
    <property type="project" value="TreeGrafter"/>
</dbReference>
<comment type="caution">
    <text evidence="6">The sequence shown here is derived from an EMBL/GenBank/DDBJ whole genome shotgun (WGS) entry which is preliminary data.</text>
</comment>
<dbReference type="Pfam" id="PF01041">
    <property type="entry name" value="DegT_DnrJ_EryC1"/>
    <property type="match status" value="1"/>
</dbReference>
<evidence type="ECO:0000256" key="3">
    <source>
        <dbReference type="PIRSR" id="PIRSR000390-1"/>
    </source>
</evidence>
<dbReference type="InterPro" id="IPR000653">
    <property type="entry name" value="DegT/StrS_aminotransferase"/>
</dbReference>
<name>A0A7W6S0H2_9PROT</name>
<evidence type="ECO:0000256" key="5">
    <source>
        <dbReference type="RuleBase" id="RU004508"/>
    </source>
</evidence>
<dbReference type="AlphaFoldDB" id="A0A7W6S0H2"/>
<dbReference type="GO" id="GO:0030170">
    <property type="term" value="F:pyridoxal phosphate binding"/>
    <property type="evidence" value="ECO:0007669"/>
    <property type="project" value="TreeGrafter"/>
</dbReference>
<dbReference type="PANTHER" id="PTHR30244:SF9">
    <property type="entry name" value="PROTEIN RV3402C"/>
    <property type="match status" value="1"/>
</dbReference>